<gene>
    <name evidence="1" type="ORF">FJM51_16070</name>
</gene>
<name>A0A501WGC7_9RHOB</name>
<organism evidence="1 2">
    <name type="scientific">Amaricoccus solimangrovi</name>
    <dbReference type="NCBI Taxonomy" id="2589815"/>
    <lineage>
        <taxon>Bacteria</taxon>
        <taxon>Pseudomonadati</taxon>
        <taxon>Pseudomonadota</taxon>
        <taxon>Alphaproteobacteria</taxon>
        <taxon>Rhodobacterales</taxon>
        <taxon>Paracoccaceae</taxon>
        <taxon>Amaricoccus</taxon>
    </lineage>
</organism>
<evidence type="ECO:0000313" key="1">
    <source>
        <dbReference type="EMBL" id="TPE48943.1"/>
    </source>
</evidence>
<dbReference type="AlphaFoldDB" id="A0A501WGC7"/>
<comment type="caution">
    <text evidence="1">The sequence shown here is derived from an EMBL/GenBank/DDBJ whole genome shotgun (WGS) entry which is preliminary data.</text>
</comment>
<keyword evidence="2" id="KW-1185">Reference proteome</keyword>
<dbReference type="Pfam" id="PF11149">
    <property type="entry name" value="DUF2924"/>
    <property type="match status" value="1"/>
</dbReference>
<dbReference type="Proteomes" id="UP000319255">
    <property type="component" value="Unassembled WGS sequence"/>
</dbReference>
<protein>
    <submittedName>
        <fullName evidence="1">DUF2924 domain-containing protein</fullName>
    </submittedName>
</protein>
<dbReference type="RefSeq" id="WP_140455160.1">
    <property type="nucleotide sequence ID" value="NZ_VFRP01000018.1"/>
</dbReference>
<evidence type="ECO:0000313" key="2">
    <source>
        <dbReference type="Proteomes" id="UP000319255"/>
    </source>
</evidence>
<dbReference type="EMBL" id="VFRP01000018">
    <property type="protein sequence ID" value="TPE48943.1"/>
    <property type="molecule type" value="Genomic_DNA"/>
</dbReference>
<dbReference type="InterPro" id="IPR021322">
    <property type="entry name" value="DUF2924"/>
</dbReference>
<accession>A0A501WGC7</accession>
<sequence>MRGVETGGGARSAPAPDMLDQRIAGLAGLPIGDLRAAWAEAWAAPPPKGARRRLLMLGIAWKWQAELEGGLPAQIERRLTALETAFRRGEPVDAAVGKSRDARRLMPGARLIRVWKDQRHEVVVTESGFRWSGRDWASLSAIARAITGGRRDGPAFFGLRDGTAT</sequence>
<proteinExistence type="predicted"/>
<reference evidence="1 2" key="1">
    <citation type="submission" date="2019-06" db="EMBL/GenBank/DDBJ databases">
        <title>A novel bacterium of genus Amaricoccus, isolated from marine sediment.</title>
        <authorList>
            <person name="Huang H."/>
            <person name="Mo K."/>
            <person name="Hu Y."/>
        </authorList>
    </citation>
    <scope>NUCLEOTIDE SEQUENCE [LARGE SCALE GENOMIC DNA]</scope>
    <source>
        <strain evidence="1 2">HB172011</strain>
    </source>
</reference>
<dbReference type="OrthoDB" id="284135at2"/>